<dbReference type="EMBL" id="BAAAUX010000022">
    <property type="protein sequence ID" value="GAA2810894.1"/>
    <property type="molecule type" value="Genomic_DNA"/>
</dbReference>
<comment type="caution">
    <text evidence="2">The sequence shown here is derived from an EMBL/GenBank/DDBJ whole genome shotgun (WGS) entry which is preliminary data.</text>
</comment>
<dbReference type="Proteomes" id="UP001500979">
    <property type="component" value="Unassembled WGS sequence"/>
</dbReference>
<feature type="compositionally biased region" description="Basic residues" evidence="1">
    <location>
        <begin position="16"/>
        <end position="29"/>
    </location>
</feature>
<keyword evidence="3" id="KW-1185">Reference proteome</keyword>
<sequence>MRHHRFSPMTADRVRVPRRKQQAGMRHHPSPPTTADRVRVPRRKQEPR</sequence>
<reference evidence="2 3" key="1">
    <citation type="journal article" date="2019" name="Int. J. Syst. Evol. Microbiol.">
        <title>The Global Catalogue of Microorganisms (GCM) 10K type strain sequencing project: providing services to taxonomists for standard genome sequencing and annotation.</title>
        <authorList>
            <consortium name="The Broad Institute Genomics Platform"/>
            <consortium name="The Broad Institute Genome Sequencing Center for Infectious Disease"/>
            <person name="Wu L."/>
            <person name="Ma J."/>
        </authorList>
    </citation>
    <scope>NUCLEOTIDE SEQUENCE [LARGE SCALE GENOMIC DNA]</scope>
    <source>
        <strain evidence="2 3">JCM 9383</strain>
    </source>
</reference>
<feature type="region of interest" description="Disordered" evidence="1">
    <location>
        <begin position="1"/>
        <end position="48"/>
    </location>
</feature>
<evidence type="ECO:0000313" key="2">
    <source>
        <dbReference type="EMBL" id="GAA2810894.1"/>
    </source>
</evidence>
<organism evidence="2 3">
    <name type="scientific">Saccharopolyspora taberi</name>
    <dbReference type="NCBI Taxonomy" id="60895"/>
    <lineage>
        <taxon>Bacteria</taxon>
        <taxon>Bacillati</taxon>
        <taxon>Actinomycetota</taxon>
        <taxon>Actinomycetes</taxon>
        <taxon>Pseudonocardiales</taxon>
        <taxon>Pseudonocardiaceae</taxon>
        <taxon>Saccharopolyspora</taxon>
    </lineage>
</organism>
<evidence type="ECO:0000313" key="3">
    <source>
        <dbReference type="Proteomes" id="UP001500979"/>
    </source>
</evidence>
<accession>A0ABN3VLG0</accession>
<name>A0ABN3VLG0_9PSEU</name>
<evidence type="ECO:0000256" key="1">
    <source>
        <dbReference type="SAM" id="MobiDB-lite"/>
    </source>
</evidence>
<protein>
    <submittedName>
        <fullName evidence="2">Uncharacterized protein</fullName>
    </submittedName>
</protein>
<feature type="compositionally biased region" description="Basic and acidic residues" evidence="1">
    <location>
        <begin position="36"/>
        <end position="48"/>
    </location>
</feature>
<proteinExistence type="predicted"/>
<gene>
    <name evidence="2" type="ORF">GCM10010470_52800</name>
</gene>